<dbReference type="GO" id="GO:0050793">
    <property type="term" value="P:regulation of developmental process"/>
    <property type="evidence" value="ECO:0007669"/>
    <property type="project" value="UniProtKB-ARBA"/>
</dbReference>
<dbReference type="Proteomes" id="UP000834106">
    <property type="component" value="Chromosome 1"/>
</dbReference>
<dbReference type="PROSITE" id="PS00108">
    <property type="entry name" value="PROTEIN_KINASE_ST"/>
    <property type="match status" value="1"/>
</dbReference>
<dbReference type="InterPro" id="IPR013210">
    <property type="entry name" value="LRR_N_plant-typ"/>
</dbReference>
<name>A0AAD1YNA1_9LAMI</name>
<evidence type="ECO:0000256" key="8">
    <source>
        <dbReference type="ARBA" id="ARBA00022604"/>
    </source>
</evidence>
<dbReference type="FunFam" id="3.80.10.10:FF:000108">
    <property type="entry name" value="Leucine-rich repeat receptor-like serine/threonine-protein kinase BAM3"/>
    <property type="match status" value="1"/>
</dbReference>
<comment type="similarity">
    <text evidence="3">Belongs to the RLP family.</text>
</comment>
<keyword evidence="7" id="KW-0723">Serine/threonine-protein kinase</keyword>
<dbReference type="PANTHER" id="PTHR48053:SF131">
    <property type="entry name" value="LEUCINE-RICH REPEAT RECEPTOR-LIKE SERINE_THREONINE-PROTEIN KINASE BAM2"/>
    <property type="match status" value="1"/>
</dbReference>
<evidence type="ECO:0000256" key="22">
    <source>
        <dbReference type="ARBA" id="ARBA00048659"/>
    </source>
</evidence>
<dbReference type="GO" id="GO:0005886">
    <property type="term" value="C:plasma membrane"/>
    <property type="evidence" value="ECO:0007669"/>
    <property type="project" value="UniProtKB-SubCell"/>
</dbReference>
<keyword evidence="6" id="KW-1003">Cell membrane</keyword>
<dbReference type="Pfam" id="PF13855">
    <property type="entry name" value="LRR_8"/>
    <property type="match status" value="1"/>
</dbReference>
<keyword evidence="18 24" id="KW-1133">Transmembrane helix</keyword>
<gene>
    <name evidence="26" type="ORF">FPE_LOCUS810</name>
</gene>
<accession>A0AAD1YNA1</accession>
<dbReference type="Pfam" id="PF08263">
    <property type="entry name" value="LRRNT_2"/>
    <property type="match status" value="1"/>
</dbReference>
<keyword evidence="8" id="KW-0341">Growth regulation</keyword>
<keyword evidence="14" id="KW-0547">Nucleotide-binding</keyword>
<keyword evidence="21" id="KW-0325">Glycoprotein</keyword>
<evidence type="ECO:0000256" key="9">
    <source>
        <dbReference type="ARBA" id="ARBA00022614"/>
    </source>
</evidence>
<evidence type="ECO:0000256" key="4">
    <source>
        <dbReference type="ARBA" id="ARBA00012513"/>
    </source>
</evidence>
<dbReference type="InterPro" id="IPR032675">
    <property type="entry name" value="LRR_dom_sf"/>
</dbReference>
<dbReference type="InterPro" id="IPR051716">
    <property type="entry name" value="Plant_RL_S/T_kinase"/>
</dbReference>
<keyword evidence="9" id="KW-0433">Leucine-rich repeat</keyword>
<evidence type="ECO:0000256" key="21">
    <source>
        <dbReference type="ARBA" id="ARBA00023180"/>
    </source>
</evidence>
<evidence type="ECO:0000313" key="27">
    <source>
        <dbReference type="Proteomes" id="UP000834106"/>
    </source>
</evidence>
<dbReference type="Gene3D" id="3.30.200.20">
    <property type="entry name" value="Phosphorylase Kinase, domain 1"/>
    <property type="match status" value="1"/>
</dbReference>
<evidence type="ECO:0000256" key="7">
    <source>
        <dbReference type="ARBA" id="ARBA00022527"/>
    </source>
</evidence>
<keyword evidence="27" id="KW-1185">Reference proteome</keyword>
<evidence type="ECO:0000256" key="15">
    <source>
        <dbReference type="ARBA" id="ARBA00022777"/>
    </source>
</evidence>
<dbReference type="SUPFAM" id="SSF56112">
    <property type="entry name" value="Protein kinase-like (PK-like)"/>
    <property type="match status" value="1"/>
</dbReference>
<dbReference type="Gene3D" id="1.10.510.10">
    <property type="entry name" value="Transferase(Phosphotransferase) domain 1"/>
    <property type="match status" value="1"/>
</dbReference>
<dbReference type="EC" id="2.7.11.1" evidence="4"/>
<keyword evidence="16" id="KW-0221">Differentiation</keyword>
<dbReference type="Pfam" id="PF23598">
    <property type="entry name" value="LRR_14"/>
    <property type="match status" value="1"/>
</dbReference>
<dbReference type="InterPro" id="IPR001245">
    <property type="entry name" value="Ser-Thr/Tyr_kinase_cat_dom"/>
</dbReference>
<dbReference type="PANTHER" id="PTHR48053">
    <property type="entry name" value="LEUCINE RICH REPEAT FAMILY PROTEIN, EXPRESSED"/>
    <property type="match status" value="1"/>
</dbReference>
<dbReference type="Pfam" id="PF07714">
    <property type="entry name" value="PK_Tyr_Ser-Thr"/>
    <property type="match status" value="1"/>
</dbReference>
<dbReference type="SMART" id="SM00220">
    <property type="entry name" value="S_TKc"/>
    <property type="match status" value="1"/>
</dbReference>
<dbReference type="InterPro" id="IPR000719">
    <property type="entry name" value="Prot_kinase_dom"/>
</dbReference>
<dbReference type="PROSITE" id="PS50011">
    <property type="entry name" value="PROTEIN_KINASE_DOM"/>
    <property type="match status" value="1"/>
</dbReference>
<feature type="domain" description="Protein kinase" evidence="25">
    <location>
        <begin position="737"/>
        <end position="1015"/>
    </location>
</feature>
<dbReference type="AlphaFoldDB" id="A0AAD1YNA1"/>
<dbReference type="GO" id="GO:0005524">
    <property type="term" value="F:ATP binding"/>
    <property type="evidence" value="ECO:0007669"/>
    <property type="project" value="UniProtKB-KW"/>
</dbReference>
<keyword evidence="19 24" id="KW-0472">Membrane</keyword>
<evidence type="ECO:0000256" key="5">
    <source>
        <dbReference type="ARBA" id="ARBA00022473"/>
    </source>
</evidence>
<evidence type="ECO:0000256" key="17">
    <source>
        <dbReference type="ARBA" id="ARBA00022840"/>
    </source>
</evidence>
<dbReference type="Gene3D" id="3.80.10.10">
    <property type="entry name" value="Ribonuclease Inhibitor"/>
    <property type="match status" value="4"/>
</dbReference>
<comment type="catalytic activity">
    <reaction evidence="23">
        <text>L-seryl-[protein] + ATP = O-phospho-L-seryl-[protein] + ADP + H(+)</text>
        <dbReference type="Rhea" id="RHEA:17989"/>
        <dbReference type="Rhea" id="RHEA-COMP:9863"/>
        <dbReference type="Rhea" id="RHEA-COMP:11604"/>
        <dbReference type="ChEBI" id="CHEBI:15378"/>
        <dbReference type="ChEBI" id="CHEBI:29999"/>
        <dbReference type="ChEBI" id="CHEBI:30616"/>
        <dbReference type="ChEBI" id="CHEBI:83421"/>
        <dbReference type="ChEBI" id="CHEBI:456216"/>
        <dbReference type="EC" id="2.7.11.1"/>
    </reaction>
    <physiologicalReaction direction="left-to-right" evidence="23">
        <dbReference type="Rhea" id="RHEA:17990"/>
    </physiologicalReaction>
</comment>
<organism evidence="26 27">
    <name type="scientific">Fraxinus pennsylvanica</name>
    <dbReference type="NCBI Taxonomy" id="56036"/>
    <lineage>
        <taxon>Eukaryota</taxon>
        <taxon>Viridiplantae</taxon>
        <taxon>Streptophyta</taxon>
        <taxon>Embryophyta</taxon>
        <taxon>Tracheophyta</taxon>
        <taxon>Spermatophyta</taxon>
        <taxon>Magnoliopsida</taxon>
        <taxon>eudicotyledons</taxon>
        <taxon>Gunneridae</taxon>
        <taxon>Pentapetalae</taxon>
        <taxon>asterids</taxon>
        <taxon>lamiids</taxon>
        <taxon>Lamiales</taxon>
        <taxon>Oleaceae</taxon>
        <taxon>Oleeae</taxon>
        <taxon>Fraxinus</taxon>
    </lineage>
</organism>
<evidence type="ECO:0000256" key="6">
    <source>
        <dbReference type="ARBA" id="ARBA00022475"/>
    </source>
</evidence>
<dbReference type="InterPro" id="IPR001611">
    <property type="entry name" value="Leu-rich_rpt"/>
</dbReference>
<dbReference type="GO" id="GO:0030154">
    <property type="term" value="P:cell differentiation"/>
    <property type="evidence" value="ECO:0007669"/>
    <property type="project" value="UniProtKB-KW"/>
</dbReference>
<feature type="transmembrane region" description="Helical" evidence="24">
    <location>
        <begin position="52"/>
        <end position="71"/>
    </location>
</feature>
<feature type="transmembrane region" description="Helical" evidence="24">
    <location>
        <begin position="686"/>
        <end position="707"/>
    </location>
</feature>
<evidence type="ECO:0000256" key="3">
    <source>
        <dbReference type="ARBA" id="ARBA00009592"/>
    </source>
</evidence>
<evidence type="ECO:0000256" key="11">
    <source>
        <dbReference type="ARBA" id="ARBA00022692"/>
    </source>
</evidence>
<protein>
    <recommendedName>
        <fullName evidence="4">non-specific serine/threonine protein kinase</fullName>
        <ecNumber evidence="4">2.7.11.1</ecNumber>
    </recommendedName>
</protein>
<evidence type="ECO:0000313" key="26">
    <source>
        <dbReference type="EMBL" id="CAI9753379.1"/>
    </source>
</evidence>
<proteinExistence type="inferred from homology"/>
<evidence type="ECO:0000259" key="25">
    <source>
        <dbReference type="PROSITE" id="PS50011"/>
    </source>
</evidence>
<sequence>MMGPLSTGPRNSILCKILDYKYTEYIASINPANSIKFQFSTRRKMKMTPFNLLHNIFLFFTLFSIIIHAYTDLETLLRLKSAIVGPSGSGLQDWAAMQPSSPSAHCSFSGVTCNEDLRVISLNIANVPLLGTLPPEIGLLDKLVNLSLVATNLTGPLPAEMANLMSLRLVNLSANLFNGTFPGEIVLTMHELEVFDIYNNNFSGEIPGEFVKLKKLKILALGGNYFSGEIPITYSEFESLTNLGLQGNSLTGKIPASLAKIPNLQELRLGYYNLYDGGIPPELSSASSLRLLDLASCNLSGPIPAGLGNLKHLHSLFLQINKLTGQIPSELSGLISLMSLDLSINNLTGAIPESFAELKNLTLINLFQNQFRGPIPAFIGDLPNLEVFQIWINNFTLELPENLGRNGRLLLLDVTNNHLTGTIPKDLCKGKKLKTLILMENYFYGPIPDEFGECKSLNRIRIKKNYLNGTIPSGFFSLPALDMLEVDDNFFSGELPAEISANILGSLTLSNNWITGKIPPAIGNLMNLEILSLDTNRFSGEIPVEIFNLKKLSKLNFSGNNLTGEIPGSIANCSHLTFIDLSRNDLDGAIPKEISRLQNLNALNMSRNRLDGEIPGDIGLMKSLTLVDLSYNNFSGRKPTSGLLKDLDDRFFAGNPNLCSPRSMSCPSASTPLQRSRESHSRTSKIVVTLVILIPVLLLLVLAWITIRRRRLKKSMTWKLTAFQKLDFKAEDVLECLKEENIIGKGGAGIVYRGSMPNSIDVAIKRLPIGRGNDRGFAAEIQTLGRIRHRNIVRLLGYVSNKDTNLLLYEYMSHGSLGDTLHCTKGVSLQWESRYRIAIEAAKGLCYLHHDCSPSIIHRDVKSNNILLDSGYEAHVADFGLAKFLNDEGGSECMSSIAGSYGYIAPEYAYTLKIDQKSDVYSFGVVLLELITGRKPVGEFGEGVDIVQWVRLTISELNQQSDTSSVLAIIDSRLTGYPLTGVIYMFKIAMLCVEDESSSRPNMREVVHMLTNPPLSTPNLLGL</sequence>
<evidence type="ECO:0000256" key="20">
    <source>
        <dbReference type="ARBA" id="ARBA00023170"/>
    </source>
</evidence>
<keyword evidence="11 24" id="KW-0812">Transmembrane</keyword>
<keyword evidence="15" id="KW-0418">Kinase</keyword>
<dbReference type="FunFam" id="1.10.510.10:FF:000201">
    <property type="entry name" value="Leucine-rich repeat receptor-like serine/threonine-protein kinase"/>
    <property type="match status" value="1"/>
</dbReference>
<evidence type="ECO:0000256" key="14">
    <source>
        <dbReference type="ARBA" id="ARBA00022741"/>
    </source>
</evidence>
<evidence type="ECO:0000256" key="10">
    <source>
        <dbReference type="ARBA" id="ARBA00022679"/>
    </source>
</evidence>
<keyword evidence="10" id="KW-0808">Transferase</keyword>
<evidence type="ECO:0000256" key="23">
    <source>
        <dbReference type="ARBA" id="ARBA00048977"/>
    </source>
</evidence>
<evidence type="ECO:0000256" key="24">
    <source>
        <dbReference type="SAM" id="Phobius"/>
    </source>
</evidence>
<dbReference type="EMBL" id="OU503036">
    <property type="protein sequence ID" value="CAI9753379.1"/>
    <property type="molecule type" value="Genomic_DNA"/>
</dbReference>
<dbReference type="GO" id="GO:0004674">
    <property type="term" value="F:protein serine/threonine kinase activity"/>
    <property type="evidence" value="ECO:0007669"/>
    <property type="project" value="UniProtKB-KW"/>
</dbReference>
<dbReference type="SUPFAM" id="SSF52047">
    <property type="entry name" value="RNI-like"/>
    <property type="match status" value="1"/>
</dbReference>
<evidence type="ECO:0000256" key="19">
    <source>
        <dbReference type="ARBA" id="ARBA00023136"/>
    </source>
</evidence>
<evidence type="ECO:0000256" key="1">
    <source>
        <dbReference type="ARBA" id="ARBA00004251"/>
    </source>
</evidence>
<dbReference type="Pfam" id="PF00560">
    <property type="entry name" value="LRR_1"/>
    <property type="match status" value="4"/>
</dbReference>
<dbReference type="FunFam" id="3.80.10.10:FF:000275">
    <property type="entry name" value="Leucine-rich repeat receptor-like protein kinase"/>
    <property type="match status" value="1"/>
</dbReference>
<keyword evidence="20" id="KW-0675">Receptor</keyword>
<dbReference type="InterPro" id="IPR008271">
    <property type="entry name" value="Ser/Thr_kinase_AS"/>
</dbReference>
<reference evidence="26" key="1">
    <citation type="submission" date="2023-05" db="EMBL/GenBank/DDBJ databases">
        <authorList>
            <person name="Huff M."/>
        </authorList>
    </citation>
    <scope>NUCLEOTIDE SEQUENCE</scope>
</reference>
<comment type="subcellular location">
    <subcellularLocation>
        <location evidence="1">Cell membrane</location>
        <topology evidence="1">Single-pass type I membrane protein</topology>
    </subcellularLocation>
</comment>
<evidence type="ECO:0000256" key="12">
    <source>
        <dbReference type="ARBA" id="ARBA00022729"/>
    </source>
</evidence>
<keyword evidence="13" id="KW-0677">Repeat</keyword>
<keyword evidence="17" id="KW-0067">ATP-binding</keyword>
<dbReference type="SUPFAM" id="SSF52058">
    <property type="entry name" value="L domain-like"/>
    <property type="match status" value="1"/>
</dbReference>
<evidence type="ECO:0000256" key="2">
    <source>
        <dbReference type="ARBA" id="ARBA00008684"/>
    </source>
</evidence>
<evidence type="ECO:0000256" key="16">
    <source>
        <dbReference type="ARBA" id="ARBA00022782"/>
    </source>
</evidence>
<comment type="catalytic activity">
    <reaction evidence="22">
        <text>L-threonyl-[protein] + ATP = O-phospho-L-threonyl-[protein] + ADP + H(+)</text>
        <dbReference type="Rhea" id="RHEA:46608"/>
        <dbReference type="Rhea" id="RHEA-COMP:11060"/>
        <dbReference type="Rhea" id="RHEA-COMP:11605"/>
        <dbReference type="ChEBI" id="CHEBI:15378"/>
        <dbReference type="ChEBI" id="CHEBI:30013"/>
        <dbReference type="ChEBI" id="CHEBI:30616"/>
        <dbReference type="ChEBI" id="CHEBI:61977"/>
        <dbReference type="ChEBI" id="CHEBI:456216"/>
        <dbReference type="EC" id="2.7.11.1"/>
    </reaction>
    <physiologicalReaction direction="left-to-right" evidence="22">
        <dbReference type="Rhea" id="RHEA:46609"/>
    </physiologicalReaction>
</comment>
<dbReference type="FunFam" id="3.80.10.10:FF:000560">
    <property type="entry name" value="Leucine-rich repeat receptor-like serine/threonine-protein kinase BAM3"/>
    <property type="match status" value="1"/>
</dbReference>
<dbReference type="InterPro" id="IPR011009">
    <property type="entry name" value="Kinase-like_dom_sf"/>
</dbReference>
<keyword evidence="12" id="KW-0732">Signal</keyword>
<dbReference type="InterPro" id="IPR055414">
    <property type="entry name" value="LRR_R13L4/SHOC2-like"/>
</dbReference>
<comment type="similarity">
    <text evidence="2">Belongs to the protein kinase superfamily. Ser/Thr protein kinase family.</text>
</comment>
<evidence type="ECO:0000256" key="13">
    <source>
        <dbReference type="ARBA" id="ARBA00022737"/>
    </source>
</evidence>
<evidence type="ECO:0000256" key="18">
    <source>
        <dbReference type="ARBA" id="ARBA00022989"/>
    </source>
</evidence>
<keyword evidence="5" id="KW-0217">Developmental protein</keyword>
<dbReference type="FunFam" id="3.30.200.20:FF:000292">
    <property type="entry name" value="Leucine-rich repeat receptor-like serine/threonine-protein kinase BAM1"/>
    <property type="match status" value="1"/>
</dbReference>